<dbReference type="Proteomes" id="UP000634136">
    <property type="component" value="Unassembled WGS sequence"/>
</dbReference>
<evidence type="ECO:0000313" key="1">
    <source>
        <dbReference type="EMBL" id="KAF7841948.1"/>
    </source>
</evidence>
<proteinExistence type="predicted"/>
<evidence type="ECO:0000313" key="2">
    <source>
        <dbReference type="Proteomes" id="UP000634136"/>
    </source>
</evidence>
<gene>
    <name evidence="1" type="ORF">G2W53_004246</name>
</gene>
<accession>A0A834XET9</accession>
<reference evidence="1" key="1">
    <citation type="submission" date="2020-09" db="EMBL/GenBank/DDBJ databases">
        <title>Genome-Enabled Discovery of Anthraquinone Biosynthesis in Senna tora.</title>
        <authorList>
            <person name="Kang S.-H."/>
            <person name="Pandey R.P."/>
            <person name="Lee C.-M."/>
            <person name="Sim J.-S."/>
            <person name="Jeong J.-T."/>
            <person name="Choi B.-S."/>
            <person name="Jung M."/>
            <person name="Ginzburg D."/>
            <person name="Zhao K."/>
            <person name="Won S.Y."/>
            <person name="Oh T.-J."/>
            <person name="Yu Y."/>
            <person name="Kim N.-H."/>
            <person name="Lee O.R."/>
            <person name="Lee T.-H."/>
            <person name="Bashyal P."/>
            <person name="Kim T.-S."/>
            <person name="Lee W.-H."/>
            <person name="Kawkins C."/>
            <person name="Kim C.-K."/>
            <person name="Kim J.S."/>
            <person name="Ahn B.O."/>
            <person name="Rhee S.Y."/>
            <person name="Sohng J.K."/>
        </authorList>
    </citation>
    <scope>NUCLEOTIDE SEQUENCE</scope>
    <source>
        <tissue evidence="1">Leaf</tissue>
    </source>
</reference>
<name>A0A834XET9_9FABA</name>
<comment type="caution">
    <text evidence="1">The sequence shown here is derived from an EMBL/GenBank/DDBJ whole genome shotgun (WGS) entry which is preliminary data.</text>
</comment>
<sequence>MEVLKEKSSKRERIQNALIKREGGLEKENELVREFWVKVPEDIYSRGARLSDYKGRYSVMPSS</sequence>
<protein>
    <submittedName>
        <fullName evidence="1">Uncharacterized protein</fullName>
    </submittedName>
</protein>
<dbReference type="EMBL" id="JAAIUW010000002">
    <property type="protein sequence ID" value="KAF7841948.1"/>
    <property type="molecule type" value="Genomic_DNA"/>
</dbReference>
<organism evidence="1 2">
    <name type="scientific">Senna tora</name>
    <dbReference type="NCBI Taxonomy" id="362788"/>
    <lineage>
        <taxon>Eukaryota</taxon>
        <taxon>Viridiplantae</taxon>
        <taxon>Streptophyta</taxon>
        <taxon>Embryophyta</taxon>
        <taxon>Tracheophyta</taxon>
        <taxon>Spermatophyta</taxon>
        <taxon>Magnoliopsida</taxon>
        <taxon>eudicotyledons</taxon>
        <taxon>Gunneridae</taxon>
        <taxon>Pentapetalae</taxon>
        <taxon>rosids</taxon>
        <taxon>fabids</taxon>
        <taxon>Fabales</taxon>
        <taxon>Fabaceae</taxon>
        <taxon>Caesalpinioideae</taxon>
        <taxon>Cassia clade</taxon>
        <taxon>Senna</taxon>
    </lineage>
</organism>
<keyword evidence="2" id="KW-1185">Reference proteome</keyword>
<dbReference type="AlphaFoldDB" id="A0A834XET9"/>